<protein>
    <submittedName>
        <fullName evidence="6">LysR family transcriptional regulator</fullName>
    </submittedName>
</protein>
<dbReference type="InterPro" id="IPR000847">
    <property type="entry name" value="LysR_HTH_N"/>
</dbReference>
<evidence type="ECO:0000313" key="7">
    <source>
        <dbReference type="Proteomes" id="UP001141619"/>
    </source>
</evidence>
<evidence type="ECO:0000313" key="6">
    <source>
        <dbReference type="EMBL" id="MDA5193463.1"/>
    </source>
</evidence>
<dbReference type="InterPro" id="IPR036388">
    <property type="entry name" value="WH-like_DNA-bd_sf"/>
</dbReference>
<accession>A0A9X3TXG7</accession>
<evidence type="ECO:0000256" key="3">
    <source>
        <dbReference type="ARBA" id="ARBA00023125"/>
    </source>
</evidence>
<dbReference type="Gene3D" id="3.40.190.290">
    <property type="match status" value="1"/>
</dbReference>
<feature type="domain" description="HTH lysR-type" evidence="5">
    <location>
        <begin position="1"/>
        <end position="62"/>
    </location>
</feature>
<dbReference type="RefSeq" id="WP_274943165.1">
    <property type="nucleotide sequence ID" value="NZ_JANWOI010000002.1"/>
</dbReference>
<keyword evidence="7" id="KW-1185">Reference proteome</keyword>
<keyword evidence="2" id="KW-0805">Transcription regulation</keyword>
<name>A0A9X3TXG7_9PROT</name>
<dbReference type="GO" id="GO:0005829">
    <property type="term" value="C:cytosol"/>
    <property type="evidence" value="ECO:0007669"/>
    <property type="project" value="TreeGrafter"/>
</dbReference>
<keyword evidence="3" id="KW-0238">DNA-binding</keyword>
<dbReference type="InterPro" id="IPR050950">
    <property type="entry name" value="HTH-type_LysR_regulators"/>
</dbReference>
<dbReference type="PROSITE" id="PS50931">
    <property type="entry name" value="HTH_LYSR"/>
    <property type="match status" value="1"/>
</dbReference>
<comment type="similarity">
    <text evidence="1">Belongs to the LysR transcriptional regulatory family.</text>
</comment>
<dbReference type="PANTHER" id="PTHR30419">
    <property type="entry name" value="HTH-TYPE TRANSCRIPTIONAL REGULATOR YBHD"/>
    <property type="match status" value="1"/>
</dbReference>
<dbReference type="PANTHER" id="PTHR30419:SF8">
    <property type="entry name" value="NITROGEN ASSIMILATION TRANSCRIPTIONAL ACTIVATOR-RELATED"/>
    <property type="match status" value="1"/>
</dbReference>
<dbReference type="SUPFAM" id="SSF53850">
    <property type="entry name" value="Periplasmic binding protein-like II"/>
    <property type="match status" value="1"/>
</dbReference>
<comment type="caution">
    <text evidence="6">The sequence shown here is derived from an EMBL/GenBank/DDBJ whole genome shotgun (WGS) entry which is preliminary data.</text>
</comment>
<evidence type="ECO:0000256" key="4">
    <source>
        <dbReference type="ARBA" id="ARBA00023163"/>
    </source>
</evidence>
<dbReference type="Proteomes" id="UP001141619">
    <property type="component" value="Unassembled WGS sequence"/>
</dbReference>
<keyword evidence="4" id="KW-0804">Transcription</keyword>
<sequence>MNLGQYERHIQYLFEAARTGTMRAASERLNVATSSISRQIAFLEAELGTPLLERGRRSIKLTEAGELLIRYYREKQAHDEVYISELQELRGNRSGHIILAIGEGFVSPLFSRILHQFTDLHSNISLSINIESSNKVLQLVRDDEAHIGMVFHSPPDPKIRTVITVPQPLKVIVHPDDPMAQRASIKLSDLAEYRLALPDQSFRIREMLSPLEMQAGERLSPIMTTNSLALLKQFVKDRQGVSILSEIVVFDELAKGELIAVPLDHLELQTTKFQIVTRLGRLLPIPASNLLKTIETNLRAAFRNQPAKNTI</sequence>
<evidence type="ECO:0000256" key="2">
    <source>
        <dbReference type="ARBA" id="ARBA00023015"/>
    </source>
</evidence>
<dbReference type="InterPro" id="IPR005119">
    <property type="entry name" value="LysR_subst-bd"/>
</dbReference>
<gene>
    <name evidence="6" type="ORF">NYP16_05785</name>
</gene>
<dbReference type="Pfam" id="PF03466">
    <property type="entry name" value="LysR_substrate"/>
    <property type="match status" value="1"/>
</dbReference>
<reference evidence="6" key="1">
    <citation type="submission" date="2022-08" db="EMBL/GenBank/DDBJ databases">
        <authorList>
            <person name="Vandamme P."/>
            <person name="Hettiarachchi A."/>
            <person name="Peeters C."/>
            <person name="Cnockaert M."/>
            <person name="Carlier A."/>
        </authorList>
    </citation>
    <scope>NUCLEOTIDE SEQUENCE</scope>
    <source>
        <strain evidence="6">LMG 31809</strain>
    </source>
</reference>
<dbReference type="SUPFAM" id="SSF46785">
    <property type="entry name" value="Winged helix' DNA-binding domain"/>
    <property type="match status" value="1"/>
</dbReference>
<dbReference type="EMBL" id="JANWOI010000002">
    <property type="protein sequence ID" value="MDA5193463.1"/>
    <property type="molecule type" value="Genomic_DNA"/>
</dbReference>
<dbReference type="Pfam" id="PF00126">
    <property type="entry name" value="HTH_1"/>
    <property type="match status" value="1"/>
</dbReference>
<proteinExistence type="inferred from homology"/>
<evidence type="ECO:0000259" key="5">
    <source>
        <dbReference type="PROSITE" id="PS50931"/>
    </source>
</evidence>
<organism evidence="6 7">
    <name type="scientific">Govanella unica</name>
    <dbReference type="NCBI Taxonomy" id="2975056"/>
    <lineage>
        <taxon>Bacteria</taxon>
        <taxon>Pseudomonadati</taxon>
        <taxon>Pseudomonadota</taxon>
        <taxon>Alphaproteobacteria</taxon>
        <taxon>Emcibacterales</taxon>
        <taxon>Govanellaceae</taxon>
        <taxon>Govanella</taxon>
    </lineage>
</organism>
<evidence type="ECO:0000256" key="1">
    <source>
        <dbReference type="ARBA" id="ARBA00009437"/>
    </source>
</evidence>
<dbReference type="AlphaFoldDB" id="A0A9X3TXG7"/>
<dbReference type="Gene3D" id="1.10.10.10">
    <property type="entry name" value="Winged helix-like DNA-binding domain superfamily/Winged helix DNA-binding domain"/>
    <property type="match status" value="1"/>
</dbReference>
<reference evidence="6" key="2">
    <citation type="journal article" date="2023" name="Syst. Appl. Microbiol.">
        <title>Govania unica gen. nov., sp. nov., a rare biosphere bacterium that represents a novel family in the class Alphaproteobacteria.</title>
        <authorList>
            <person name="Vandamme P."/>
            <person name="Peeters C."/>
            <person name="Hettiarachchi A."/>
            <person name="Cnockaert M."/>
            <person name="Carlier A."/>
        </authorList>
    </citation>
    <scope>NUCLEOTIDE SEQUENCE</scope>
    <source>
        <strain evidence="6">LMG 31809</strain>
    </source>
</reference>
<dbReference type="GO" id="GO:0003677">
    <property type="term" value="F:DNA binding"/>
    <property type="evidence" value="ECO:0007669"/>
    <property type="project" value="UniProtKB-KW"/>
</dbReference>
<dbReference type="GO" id="GO:0003700">
    <property type="term" value="F:DNA-binding transcription factor activity"/>
    <property type="evidence" value="ECO:0007669"/>
    <property type="project" value="InterPro"/>
</dbReference>
<dbReference type="InterPro" id="IPR036390">
    <property type="entry name" value="WH_DNA-bd_sf"/>
</dbReference>